<feature type="non-terminal residue" evidence="8">
    <location>
        <position position="1"/>
    </location>
</feature>
<proteinExistence type="predicted"/>
<evidence type="ECO:0000259" key="7">
    <source>
        <dbReference type="PROSITE" id="PS51783"/>
    </source>
</evidence>
<evidence type="ECO:0000256" key="1">
    <source>
        <dbReference type="ARBA" id="ARBA00004370"/>
    </source>
</evidence>
<feature type="domain" description="BEACH-type PH" evidence="7">
    <location>
        <begin position="815"/>
        <end position="930"/>
    </location>
</feature>
<evidence type="ECO:0000256" key="5">
    <source>
        <dbReference type="SAM" id="MobiDB-lite"/>
    </source>
</evidence>
<protein>
    <submittedName>
        <fullName evidence="8">Neurobeachin</fullName>
    </submittedName>
</protein>
<dbReference type="EMBL" id="SUNJ01003759">
    <property type="protein sequence ID" value="TPP65009.1"/>
    <property type="molecule type" value="Genomic_DNA"/>
</dbReference>
<dbReference type="InterPro" id="IPR015943">
    <property type="entry name" value="WD40/YVTN_repeat-like_dom_sf"/>
</dbReference>
<keyword evidence="9" id="KW-1185">Reference proteome</keyword>
<feature type="region of interest" description="Disordered" evidence="5">
    <location>
        <begin position="471"/>
        <end position="517"/>
    </location>
</feature>
<feature type="compositionally biased region" description="Basic and acidic residues" evidence="5">
    <location>
        <begin position="1253"/>
        <end position="1279"/>
    </location>
</feature>
<gene>
    <name evidence="8" type="ORF">FGIG_05098</name>
</gene>
<dbReference type="PROSITE" id="PS51783">
    <property type="entry name" value="PH_BEACH"/>
    <property type="match status" value="1"/>
</dbReference>
<evidence type="ECO:0000313" key="9">
    <source>
        <dbReference type="Proteomes" id="UP000316759"/>
    </source>
</evidence>
<dbReference type="InterPro" id="IPR000409">
    <property type="entry name" value="BEACH_dom"/>
</dbReference>
<comment type="caution">
    <text evidence="8">The sequence shown here is derived from an EMBL/GenBank/DDBJ whole genome shotgun (WGS) entry which is preliminary data.</text>
</comment>
<feature type="compositionally biased region" description="Polar residues" evidence="5">
    <location>
        <begin position="777"/>
        <end position="786"/>
    </location>
</feature>
<keyword evidence="4" id="KW-0472">Membrane</keyword>
<dbReference type="CDD" id="cd06071">
    <property type="entry name" value="Beach"/>
    <property type="match status" value="1"/>
</dbReference>
<dbReference type="STRING" id="46835.A0A504YWJ7"/>
<feature type="region of interest" description="Disordered" evidence="5">
    <location>
        <begin position="1222"/>
        <end position="1304"/>
    </location>
</feature>
<dbReference type="Gene3D" id="1.10.1540.10">
    <property type="entry name" value="BEACH domain"/>
    <property type="match status" value="1"/>
</dbReference>
<dbReference type="InterPro" id="IPR050865">
    <property type="entry name" value="BEACH_Domain"/>
</dbReference>
<evidence type="ECO:0000256" key="2">
    <source>
        <dbReference type="ARBA" id="ARBA00022574"/>
    </source>
</evidence>
<evidence type="ECO:0000256" key="4">
    <source>
        <dbReference type="ARBA" id="ARBA00023136"/>
    </source>
</evidence>
<dbReference type="Proteomes" id="UP000316759">
    <property type="component" value="Unassembled WGS sequence"/>
</dbReference>
<dbReference type="GO" id="GO:0005829">
    <property type="term" value="C:cytosol"/>
    <property type="evidence" value="ECO:0007669"/>
    <property type="project" value="TreeGrafter"/>
</dbReference>
<dbReference type="Pfam" id="PF06469">
    <property type="entry name" value="DUF1088"/>
    <property type="match status" value="1"/>
</dbReference>
<dbReference type="FunFam" id="1.10.1540.10:FF:000001">
    <property type="entry name" value="neurobeachin isoform X1"/>
    <property type="match status" value="1"/>
</dbReference>
<dbReference type="Gene3D" id="2.130.10.10">
    <property type="entry name" value="YVTN repeat-like/Quinoprotein amine dehydrogenase"/>
    <property type="match status" value="1"/>
</dbReference>
<feature type="compositionally biased region" description="Low complexity" evidence="5">
    <location>
        <begin position="1240"/>
        <end position="1252"/>
    </location>
</feature>
<dbReference type="GO" id="GO:0019901">
    <property type="term" value="F:protein kinase binding"/>
    <property type="evidence" value="ECO:0007669"/>
    <property type="project" value="TreeGrafter"/>
</dbReference>
<dbReference type="PANTHER" id="PTHR13743:SF162">
    <property type="entry name" value="NEUROBEACHIN"/>
    <property type="match status" value="1"/>
</dbReference>
<dbReference type="PANTHER" id="PTHR13743">
    <property type="entry name" value="BEIGE/BEACH-RELATED"/>
    <property type="match status" value="1"/>
</dbReference>
<evidence type="ECO:0000256" key="3">
    <source>
        <dbReference type="ARBA" id="ARBA00022737"/>
    </source>
</evidence>
<dbReference type="SUPFAM" id="SSF81837">
    <property type="entry name" value="BEACH domain"/>
    <property type="match status" value="1"/>
</dbReference>
<dbReference type="GO" id="GO:0008104">
    <property type="term" value="P:intracellular protein localization"/>
    <property type="evidence" value="ECO:0007669"/>
    <property type="project" value="TreeGrafter"/>
</dbReference>
<dbReference type="InterPro" id="IPR036372">
    <property type="entry name" value="BEACH_dom_sf"/>
</dbReference>
<accession>A0A504YWJ7</accession>
<dbReference type="PROSITE" id="PS50197">
    <property type="entry name" value="BEACH"/>
    <property type="match status" value="1"/>
</dbReference>
<reference evidence="8 9" key="1">
    <citation type="submission" date="2019-04" db="EMBL/GenBank/DDBJ databases">
        <title>Annotation for the trematode Fasciola gigantica.</title>
        <authorList>
            <person name="Choi Y.-J."/>
        </authorList>
    </citation>
    <scope>NUCLEOTIDE SEQUENCE [LARGE SCALE GENOMIC DNA]</scope>
    <source>
        <strain evidence="8">Uganda_cow_1</strain>
    </source>
</reference>
<dbReference type="SMART" id="SM01026">
    <property type="entry name" value="Beach"/>
    <property type="match status" value="1"/>
</dbReference>
<feature type="domain" description="BEACH" evidence="6">
    <location>
        <begin position="949"/>
        <end position="1238"/>
    </location>
</feature>
<sequence length="1520" mass="169664">VYLSPSVDCPCFIPIRIVSVSTHLRQSGSCSNPLRGETSGTSSVLASPGCDVSDHNATSAETRAFTMFEDPINATFAINLVHLLSDCADILISASGGLLPLLAAASTATGEIGTFETVDGMTMSDAMSLTLRVAYLLDLCILHVDLHTIEKQRSMASGTLVRQFARLYAFHPISPYSRLYLIADRADLTTAVRDTLESRFAVLLPTSQLVHQLKMCTDLNDGVRFVTCPMGSNETSQIQSYAQPELRNEGHHLKITDSSQTEQQEADIILFNQSGHSTTGSTTSTPVAVRSLASPTSRADSEQLAQRLLSLVALTGSPDAEHQHHHRLGTPPGPRLGLCPFPWRFVRFLSADQVYQLWEWKQQYEARISYLPNDIQRLLYALRPTLDYPCVRDKAFARSVLQPRENPHSLLQVRDLNRLQGVIFKSEEIPRVPEFLALSAAYFLSVLMVSKYRDILEPSDTFFAPPTSNTHVYRSSRSVQAPSSPYSSTNSRLETNGVNHNESVESTPQPESVTSGYENERETVIILDSNRTSSDETSEVTSNNAILLNLSQIETEWQSSLQKNAGLAFIELINEGRVMCRATQEHIVRVTQEAIVLLNRLSADGAQRHALFGELTAQVASQKREDDRSCDQLIEAARRRDQMSATLSYSKIHRLMNHVWCNRAISTSLPTQLSHLTGESSDTKTDKPCDFYRLDCWEDDSRRRRRFSPNPYGSTHASAVLFDPEEQVAIRQRMLEARRKEAATAMTLESMLLSNGPASPELRNEQSIPEVPLSSGRDPTSPSRNSFADDNRMPELEDFIAQYEDGIELTLSSMTAEDTVRFSVPCVMVSFGIGIHGTVTMYKSAFQFERDPTHPVNRSLDKKIKNAYMLKRHLTQSLEISLFASLIRFCFSSSLVKILSRPRPESVKTASVFLAFDEVATLQRVVNVLPPVGIGAKYGLPRSRSTTMTEPSQLFIDSNMTTRWQRRELSNFDYLMYLNTIAGRTYNDMNQYPIFPWILTNYTAAELDLNEPSNYRDLSKPIGALDPKRKAYFDERYVSWDDDTQPPFHYGTHYSTAAFVLGYLLRIEPFTTLFLALQGGKFDHPDRTFFSVGRTWDNCQRSTSDVKELIPEFFYLPEMFENPNKLDLGLAEDGTDIGTVELPPWANTPEDFVRMHRQALESDLVSCQLHHWIDLIFGYKQRGPEAVQATNVFHHLTYDALIHPSARPGLRDQTPERATFITNASAEAVEPGTTEDNRDSTITSSSSTTNKTESNEAKLSADRSDQVRPGSDTHSHADARSLGSVDKTASIVHREPASRTDSLTPVYPVGPIVALPAGSQSADFCYVASGSGDCTVKLWIYNTRRLLVLGNHGGTCLLHNTRGTLLRQLSTVNPIDGPYSSDNPQVNEDTPASQPVVPPGPVQFVLHHREGYLITQQGPTRITLSTLNGKVIRSRDLRCLAATSAYRLTAVLFSACSRYLLVSGTDGVVWVLHCHNLAPVHDFPRCDAPVRSLALSADQQYVYALHTAEWKWFSCLVRQF</sequence>
<keyword evidence="2" id="KW-0853">WD repeat</keyword>
<dbReference type="Pfam" id="PF02138">
    <property type="entry name" value="Beach"/>
    <property type="match status" value="1"/>
</dbReference>
<evidence type="ECO:0000259" key="6">
    <source>
        <dbReference type="PROSITE" id="PS50197"/>
    </source>
</evidence>
<keyword evidence="3" id="KW-0677">Repeat</keyword>
<name>A0A504YWJ7_FASGI</name>
<dbReference type="OrthoDB" id="26681at2759"/>
<comment type="subcellular location">
    <subcellularLocation>
        <location evidence="1">Membrane</location>
    </subcellularLocation>
</comment>
<organism evidence="8 9">
    <name type="scientific">Fasciola gigantica</name>
    <name type="common">Giant liver fluke</name>
    <dbReference type="NCBI Taxonomy" id="46835"/>
    <lineage>
        <taxon>Eukaryota</taxon>
        <taxon>Metazoa</taxon>
        <taxon>Spiralia</taxon>
        <taxon>Lophotrochozoa</taxon>
        <taxon>Platyhelminthes</taxon>
        <taxon>Trematoda</taxon>
        <taxon>Digenea</taxon>
        <taxon>Plagiorchiida</taxon>
        <taxon>Echinostomata</taxon>
        <taxon>Echinostomatoidea</taxon>
        <taxon>Fasciolidae</taxon>
        <taxon>Fasciola</taxon>
    </lineage>
</organism>
<feature type="region of interest" description="Disordered" evidence="5">
    <location>
        <begin position="754"/>
        <end position="789"/>
    </location>
</feature>
<evidence type="ECO:0000313" key="8">
    <source>
        <dbReference type="EMBL" id="TPP65009.1"/>
    </source>
</evidence>
<dbReference type="GO" id="GO:0016020">
    <property type="term" value="C:membrane"/>
    <property type="evidence" value="ECO:0007669"/>
    <property type="project" value="UniProtKB-SubCell"/>
</dbReference>
<dbReference type="InterPro" id="IPR023362">
    <property type="entry name" value="PH-BEACH_dom"/>
</dbReference>
<dbReference type="SUPFAM" id="SSF101908">
    <property type="entry name" value="Putative isomerase YbhE"/>
    <property type="match status" value="1"/>
</dbReference>
<dbReference type="InterPro" id="IPR010508">
    <property type="entry name" value="NBEA-like_DUF1088"/>
</dbReference>